<dbReference type="EMBL" id="JAPEVI010000003">
    <property type="protein sequence ID" value="MCX2722453.1"/>
    <property type="molecule type" value="Genomic_DNA"/>
</dbReference>
<proteinExistence type="predicted"/>
<accession>A0ABT3R029</accession>
<dbReference type="RefSeq" id="WP_265962135.1">
    <property type="nucleotide sequence ID" value="NZ_JAPEVI010000003.1"/>
</dbReference>
<sequence>MVLLPLGTGAYTGFLISHPQDKTVVRQMEFRQVFGPANRPQVSASSGNTSR</sequence>
<keyword evidence="2" id="KW-1185">Reference proteome</keyword>
<comment type="caution">
    <text evidence="1">The sequence shown here is derived from an EMBL/GenBank/DDBJ whole genome shotgun (WGS) entry which is preliminary data.</text>
</comment>
<protein>
    <submittedName>
        <fullName evidence="1">Uncharacterized protein</fullName>
    </submittedName>
</protein>
<evidence type="ECO:0000313" key="1">
    <source>
        <dbReference type="EMBL" id="MCX2722453.1"/>
    </source>
</evidence>
<name>A0ABT3R029_9HYPH</name>
<organism evidence="1 2">
    <name type="scientific">Roseibium salinum</name>
    <dbReference type="NCBI Taxonomy" id="1604349"/>
    <lineage>
        <taxon>Bacteria</taxon>
        <taxon>Pseudomonadati</taxon>
        <taxon>Pseudomonadota</taxon>
        <taxon>Alphaproteobacteria</taxon>
        <taxon>Hyphomicrobiales</taxon>
        <taxon>Stappiaceae</taxon>
        <taxon>Roseibium</taxon>
    </lineage>
</organism>
<reference evidence="1 2" key="1">
    <citation type="journal article" date="2016" name="Int. J. Syst. Evol. Microbiol.">
        <title>Labrenzia salina sp. nov., isolated from the rhizosphere of the halophyte Arthrocnemum macrostachyum.</title>
        <authorList>
            <person name="Camacho M."/>
            <person name="Redondo-Gomez S."/>
            <person name="Rodriguez-Llorente I."/>
            <person name="Rohde M."/>
            <person name="Sproer C."/>
            <person name="Schumann P."/>
            <person name="Klenk H.P."/>
            <person name="Montero-Calasanz M.D.C."/>
        </authorList>
    </citation>
    <scope>NUCLEOTIDE SEQUENCE [LARGE SCALE GENOMIC DNA]</scope>
    <source>
        <strain evidence="1 2">DSM 29163</strain>
    </source>
</reference>
<dbReference type="Proteomes" id="UP001300261">
    <property type="component" value="Unassembled WGS sequence"/>
</dbReference>
<evidence type="ECO:0000313" key="2">
    <source>
        <dbReference type="Proteomes" id="UP001300261"/>
    </source>
</evidence>
<gene>
    <name evidence="1" type="ORF">ON753_08585</name>
</gene>